<dbReference type="InterPro" id="IPR054485">
    <property type="entry name" value="FlK-like_dom"/>
</dbReference>
<reference evidence="2 3" key="1">
    <citation type="journal article" date="2019" name="Sci. Rep.">
        <title>Sulfobacillus thermotolerans: new insights into resistance and metabolic capacities of acidophilic chemolithotrophs.</title>
        <authorList>
            <person name="Panyushkina A.E."/>
            <person name="Babenko V.V."/>
            <person name="Nikitina A.S."/>
            <person name="Selezneva O.V."/>
            <person name="Tsaplina I.A."/>
            <person name="Letarova M.A."/>
            <person name="Kostryukova E.S."/>
            <person name="Letarov A.V."/>
        </authorList>
    </citation>
    <scope>NUCLEOTIDE SEQUENCE [LARGE SCALE GENOMIC DNA]</scope>
    <source>
        <strain evidence="2 3">Kr1</strain>
    </source>
</reference>
<dbReference type="InterPro" id="IPR029069">
    <property type="entry name" value="HotDog_dom_sf"/>
</dbReference>
<sequence>MVTESMTAIAVGNPTAVPVLGTPIVLGWFEVAAAEALAPFLDASCVIVGAHVTLNHTSPTPVGFAVEITAQLQARHGNKFTWDIVATDSQGEAAHGTLISAVIPKEALNRRIRQKEEARSS</sequence>
<dbReference type="Proteomes" id="UP000325292">
    <property type="component" value="Chromosome"/>
</dbReference>
<dbReference type="Pfam" id="PF22636">
    <property type="entry name" value="FlK"/>
    <property type="match status" value="1"/>
</dbReference>
<keyword evidence="3" id="KW-1185">Reference proteome</keyword>
<gene>
    <name evidence="2" type="ORF">BXT84_14435</name>
</gene>
<evidence type="ECO:0000313" key="2">
    <source>
        <dbReference type="EMBL" id="AUW95616.1"/>
    </source>
</evidence>
<organism evidence="2 3">
    <name type="scientific">Sulfobacillus thermotolerans</name>
    <dbReference type="NCBI Taxonomy" id="338644"/>
    <lineage>
        <taxon>Bacteria</taxon>
        <taxon>Bacillati</taxon>
        <taxon>Bacillota</taxon>
        <taxon>Clostridia</taxon>
        <taxon>Eubacteriales</taxon>
        <taxon>Clostridiales Family XVII. Incertae Sedis</taxon>
        <taxon>Sulfobacillus</taxon>
    </lineage>
</organism>
<dbReference type="InterPro" id="IPR025540">
    <property type="entry name" value="FlK"/>
</dbReference>
<proteinExistence type="predicted"/>
<accession>A0ABM6RVT2</accession>
<feature type="domain" description="Fluoroacetyl-CoA-specific thioesterase-like" evidence="1">
    <location>
        <begin position="2"/>
        <end position="106"/>
    </location>
</feature>
<dbReference type="SUPFAM" id="SSF54637">
    <property type="entry name" value="Thioesterase/thiol ester dehydrase-isomerase"/>
    <property type="match status" value="1"/>
</dbReference>
<name>A0ABM6RVT2_9FIRM</name>
<protein>
    <recommendedName>
        <fullName evidence="1">Fluoroacetyl-CoA-specific thioesterase-like domain-containing protein</fullName>
    </recommendedName>
</protein>
<dbReference type="Gene3D" id="3.10.129.10">
    <property type="entry name" value="Hotdog Thioesterase"/>
    <property type="match status" value="1"/>
</dbReference>
<evidence type="ECO:0000259" key="1">
    <source>
        <dbReference type="Pfam" id="PF22636"/>
    </source>
</evidence>
<evidence type="ECO:0000313" key="3">
    <source>
        <dbReference type="Proteomes" id="UP000325292"/>
    </source>
</evidence>
<dbReference type="PANTHER" id="PTHR36934:SF1">
    <property type="entry name" value="THIOESTERASE DOMAIN-CONTAINING PROTEIN"/>
    <property type="match status" value="1"/>
</dbReference>
<dbReference type="EMBL" id="CP019454">
    <property type="protein sequence ID" value="AUW95616.1"/>
    <property type="molecule type" value="Genomic_DNA"/>
</dbReference>
<dbReference type="PANTHER" id="PTHR36934">
    <property type="entry name" value="BLR0278 PROTEIN"/>
    <property type="match status" value="1"/>
</dbReference>